<evidence type="ECO:0000313" key="1">
    <source>
        <dbReference type="EMBL" id="CAE6811649.1"/>
    </source>
</evidence>
<dbReference type="RefSeq" id="WP_200620910.1">
    <property type="nucleotide sequence ID" value="NZ_CAJNAU010000063.1"/>
</dbReference>
<dbReference type="InterPro" id="IPR010260">
    <property type="entry name" value="AlpA"/>
</dbReference>
<name>A0ABM8SII7_9BURK</name>
<organism evidence="1 2">
    <name type="scientific">Paraburkholderia aspalathi</name>
    <dbReference type="NCBI Taxonomy" id="1324617"/>
    <lineage>
        <taxon>Bacteria</taxon>
        <taxon>Pseudomonadati</taxon>
        <taxon>Pseudomonadota</taxon>
        <taxon>Betaproteobacteria</taxon>
        <taxon>Burkholderiales</taxon>
        <taxon>Burkholderiaceae</taxon>
        <taxon>Paraburkholderia</taxon>
    </lineage>
</organism>
<evidence type="ECO:0008006" key="3">
    <source>
        <dbReference type="Google" id="ProtNLM"/>
    </source>
</evidence>
<evidence type="ECO:0000313" key="2">
    <source>
        <dbReference type="Proteomes" id="UP000674425"/>
    </source>
</evidence>
<dbReference type="Pfam" id="PF05930">
    <property type="entry name" value="Phage_AlpA"/>
    <property type="match status" value="1"/>
</dbReference>
<protein>
    <recommendedName>
        <fullName evidence="3">Transcriptional regulator, AlpA family</fullName>
    </recommendedName>
</protein>
<gene>
    <name evidence="1" type="ORF">R69658_05433</name>
</gene>
<comment type="caution">
    <text evidence="1">The sequence shown here is derived from an EMBL/GenBank/DDBJ whole genome shotgun (WGS) entry which is preliminary data.</text>
</comment>
<keyword evidence="2" id="KW-1185">Reference proteome</keyword>
<dbReference type="Proteomes" id="UP000674425">
    <property type="component" value="Unassembled WGS sequence"/>
</dbReference>
<dbReference type="Gene3D" id="1.10.238.160">
    <property type="match status" value="1"/>
</dbReference>
<accession>A0ABM8SII7</accession>
<dbReference type="EMBL" id="CAJNAU010000063">
    <property type="protein sequence ID" value="CAE6811649.1"/>
    <property type="molecule type" value="Genomic_DNA"/>
</dbReference>
<sequence>MHKHIDSLPLVGHSRWKQIEPFVGMSRESWRQRCLDGRAPRPIRLGERCTVWSNSEIHTYLNDPLRYQQR</sequence>
<reference evidence="1 2" key="1">
    <citation type="submission" date="2021-02" db="EMBL/GenBank/DDBJ databases">
        <authorList>
            <person name="Vanwijnsberghe S."/>
        </authorList>
    </citation>
    <scope>NUCLEOTIDE SEQUENCE [LARGE SCALE GENOMIC DNA]</scope>
    <source>
        <strain evidence="1 2">R-69658</strain>
    </source>
</reference>
<proteinExistence type="predicted"/>